<accession>A0A381R3Z6</accession>
<name>A0A381R3Z6_9ZZZZ</name>
<keyword evidence="4" id="KW-0004">4Fe-4S</keyword>
<evidence type="ECO:0000256" key="3">
    <source>
        <dbReference type="ARBA" id="ARBA00022475"/>
    </source>
</evidence>
<evidence type="ECO:0000256" key="7">
    <source>
        <dbReference type="ARBA" id="ARBA00022989"/>
    </source>
</evidence>
<dbReference type="GO" id="GO:0051539">
    <property type="term" value="F:4 iron, 4 sulfur cluster binding"/>
    <property type="evidence" value="ECO:0007669"/>
    <property type="project" value="UniProtKB-KW"/>
</dbReference>
<feature type="transmembrane region" description="Helical" evidence="11">
    <location>
        <begin position="348"/>
        <end position="368"/>
    </location>
</feature>
<feature type="transmembrane region" description="Helical" evidence="11">
    <location>
        <begin position="246"/>
        <end position="267"/>
    </location>
</feature>
<dbReference type="Pfam" id="PF03916">
    <property type="entry name" value="NrfD"/>
    <property type="match status" value="1"/>
</dbReference>
<reference evidence="13" key="1">
    <citation type="submission" date="2018-05" db="EMBL/GenBank/DDBJ databases">
        <authorList>
            <person name="Lanie J.A."/>
            <person name="Ng W.-L."/>
            <person name="Kazmierczak K.M."/>
            <person name="Andrzejewski T.M."/>
            <person name="Davidsen T.M."/>
            <person name="Wayne K.J."/>
            <person name="Tettelin H."/>
            <person name="Glass J.I."/>
            <person name="Rusch D."/>
            <person name="Podicherti R."/>
            <person name="Tsui H.-C.T."/>
            <person name="Winkler M.E."/>
        </authorList>
    </citation>
    <scope>NUCLEOTIDE SEQUENCE</scope>
</reference>
<keyword evidence="5 11" id="KW-0812">Transmembrane</keyword>
<keyword evidence="10 11" id="KW-0472">Membrane</keyword>
<keyword evidence="3" id="KW-1003">Cell membrane</keyword>
<dbReference type="GO" id="GO:0046872">
    <property type="term" value="F:metal ion binding"/>
    <property type="evidence" value="ECO:0007669"/>
    <property type="project" value="UniProtKB-KW"/>
</dbReference>
<dbReference type="Pfam" id="PF13247">
    <property type="entry name" value="Fer4_11"/>
    <property type="match status" value="1"/>
</dbReference>
<feature type="transmembrane region" description="Helical" evidence="11">
    <location>
        <begin position="455"/>
        <end position="476"/>
    </location>
</feature>
<dbReference type="InterPro" id="IPR050954">
    <property type="entry name" value="ET_IronSulfur_Cluster-Binding"/>
</dbReference>
<feature type="transmembrane region" description="Helical" evidence="11">
    <location>
        <begin position="412"/>
        <end position="434"/>
    </location>
</feature>
<dbReference type="SUPFAM" id="SSF54862">
    <property type="entry name" value="4Fe-4S ferredoxins"/>
    <property type="match status" value="1"/>
</dbReference>
<dbReference type="InterPro" id="IPR005614">
    <property type="entry name" value="NrfD-like"/>
</dbReference>
<dbReference type="PANTHER" id="PTHR43177">
    <property type="entry name" value="PROTEIN NRFC"/>
    <property type="match status" value="1"/>
</dbReference>
<feature type="domain" description="4Fe-4S ferredoxin-type" evidence="12">
    <location>
        <begin position="81"/>
        <end position="110"/>
    </location>
</feature>
<dbReference type="CDD" id="cd10551">
    <property type="entry name" value="PsrB"/>
    <property type="match status" value="1"/>
</dbReference>
<evidence type="ECO:0000256" key="5">
    <source>
        <dbReference type="ARBA" id="ARBA00022692"/>
    </source>
</evidence>
<evidence type="ECO:0000256" key="2">
    <source>
        <dbReference type="ARBA" id="ARBA00008929"/>
    </source>
</evidence>
<comment type="similarity">
    <text evidence="2">Belongs to the NrfD family.</text>
</comment>
<keyword evidence="6" id="KW-0479">Metal-binding</keyword>
<feature type="domain" description="4Fe-4S ferredoxin-type" evidence="12">
    <location>
        <begin position="49"/>
        <end position="80"/>
    </location>
</feature>
<evidence type="ECO:0000256" key="10">
    <source>
        <dbReference type="ARBA" id="ARBA00023136"/>
    </source>
</evidence>
<evidence type="ECO:0000256" key="8">
    <source>
        <dbReference type="ARBA" id="ARBA00023004"/>
    </source>
</evidence>
<dbReference type="PANTHER" id="PTHR43177:SF3">
    <property type="entry name" value="PROTEIN NRFC HOMOLOG"/>
    <property type="match status" value="1"/>
</dbReference>
<feature type="domain" description="4Fe-4S ferredoxin-type" evidence="12">
    <location>
        <begin position="4"/>
        <end position="34"/>
    </location>
</feature>
<dbReference type="PROSITE" id="PS00198">
    <property type="entry name" value="4FE4S_FER_1"/>
    <property type="match status" value="1"/>
</dbReference>
<comment type="subcellular location">
    <subcellularLocation>
        <location evidence="1">Cell membrane</location>
        <topology evidence="1">Multi-pass membrane protein</topology>
    </subcellularLocation>
</comment>
<dbReference type="InterPro" id="IPR017896">
    <property type="entry name" value="4Fe4S_Fe-S-bd"/>
</dbReference>
<feature type="transmembrane region" description="Helical" evidence="11">
    <location>
        <begin position="315"/>
        <end position="336"/>
    </location>
</feature>
<feature type="transmembrane region" description="Helical" evidence="11">
    <location>
        <begin position="380"/>
        <end position="400"/>
    </location>
</feature>
<protein>
    <recommendedName>
        <fullName evidence="12">4Fe-4S ferredoxin-type domain-containing protein</fullName>
    </recommendedName>
</protein>
<evidence type="ECO:0000256" key="9">
    <source>
        <dbReference type="ARBA" id="ARBA00023014"/>
    </source>
</evidence>
<feature type="transmembrane region" description="Helical" evidence="11">
    <location>
        <begin position="273"/>
        <end position="294"/>
    </location>
</feature>
<dbReference type="InterPro" id="IPR017900">
    <property type="entry name" value="4Fe4S_Fe_S_CS"/>
</dbReference>
<dbReference type="AlphaFoldDB" id="A0A381R3Z6"/>
<dbReference type="GO" id="GO:0005886">
    <property type="term" value="C:plasma membrane"/>
    <property type="evidence" value="ECO:0007669"/>
    <property type="project" value="UniProtKB-SubCell"/>
</dbReference>
<organism evidence="13">
    <name type="scientific">marine metagenome</name>
    <dbReference type="NCBI Taxonomy" id="408172"/>
    <lineage>
        <taxon>unclassified sequences</taxon>
        <taxon>metagenomes</taxon>
        <taxon>ecological metagenomes</taxon>
    </lineage>
</organism>
<evidence type="ECO:0000256" key="11">
    <source>
        <dbReference type="SAM" id="Phobius"/>
    </source>
</evidence>
<keyword evidence="7 11" id="KW-1133">Transmembrane helix</keyword>
<sequence>MTRLGFVLDSGSCIGCHACTVACKSEHDVPLGVNRTWLKYVETGTHPNTERHFSVMRCNHCDDAPCMTICPTSALFRSDNGVVDFDDDNCIGCKACMNACPYDAIYLNPQTNTAHKCNFCNHRVEDGLEPSCVVVCPTQAIRVGDLDDPSSEISRLHAAGGMVRSPEQNTRPKVVYTGATSASLDPLASAIAGDGMIWADTTPAHSTPTPVALTAAPVRDDGQDMARTTYTTQHPPVWGSMVSGYLVTKAIAAGVMLVAALLVLLGHGDDRTAVGVAPPVVAGAFLALTGVLLVGDLKQPKRFVYLLTRGNRTSWLVKGAWILGAFAACLAAWWIAGLAGAGGALTVLAVPTVLLALGTAGYTAFLFGQCEGRDLWQEPLLLPVLVSQAVMAGGASYSLLDLFLDVPSHGAVKWAFLAGLVANAGLVAAELTGGHSRHVTMALAELRRGGQRKRYREFAFCTAFSLVFLGLDVIFGEIVFDWSGPVQPLVPLAALYALFAYEDAYVRAGQSVPLS</sequence>
<evidence type="ECO:0000256" key="1">
    <source>
        <dbReference type="ARBA" id="ARBA00004651"/>
    </source>
</evidence>
<dbReference type="PROSITE" id="PS51379">
    <property type="entry name" value="4FE4S_FER_2"/>
    <property type="match status" value="3"/>
</dbReference>
<evidence type="ECO:0000259" key="12">
    <source>
        <dbReference type="PROSITE" id="PS51379"/>
    </source>
</evidence>
<evidence type="ECO:0000256" key="4">
    <source>
        <dbReference type="ARBA" id="ARBA00022485"/>
    </source>
</evidence>
<evidence type="ECO:0000313" key="13">
    <source>
        <dbReference type="EMBL" id="SUZ85539.1"/>
    </source>
</evidence>
<gene>
    <name evidence="13" type="ORF">METZ01_LOCUS38393</name>
</gene>
<dbReference type="Gene3D" id="1.20.1630.10">
    <property type="entry name" value="Formate dehydrogenase/DMSO reductase domain"/>
    <property type="match status" value="1"/>
</dbReference>
<evidence type="ECO:0000256" key="6">
    <source>
        <dbReference type="ARBA" id="ARBA00022723"/>
    </source>
</evidence>
<proteinExistence type="inferred from homology"/>
<dbReference type="Gene3D" id="3.30.70.20">
    <property type="match status" value="2"/>
</dbReference>
<dbReference type="EMBL" id="UINC01001639">
    <property type="protein sequence ID" value="SUZ85539.1"/>
    <property type="molecule type" value="Genomic_DNA"/>
</dbReference>
<keyword evidence="8" id="KW-0408">Iron</keyword>
<keyword evidence="9" id="KW-0411">Iron-sulfur</keyword>